<dbReference type="Proteomes" id="UP000036771">
    <property type="component" value="Unassembled WGS sequence"/>
</dbReference>
<gene>
    <name evidence="1" type="ORF">Cva_01693</name>
</gene>
<organism evidence="1 2">
    <name type="scientific">Caedimonas varicaedens</name>
    <dbReference type="NCBI Taxonomy" id="1629334"/>
    <lineage>
        <taxon>Bacteria</taxon>
        <taxon>Pseudomonadati</taxon>
        <taxon>Pseudomonadota</taxon>
        <taxon>Alphaproteobacteria</taxon>
        <taxon>Holosporales</taxon>
        <taxon>Caedimonadaceae</taxon>
        <taxon>Caedimonas</taxon>
    </lineage>
</organism>
<comment type="caution">
    <text evidence="1">The sequence shown here is derived from an EMBL/GenBank/DDBJ whole genome shotgun (WGS) entry which is preliminary data.</text>
</comment>
<proteinExistence type="predicted"/>
<dbReference type="EMBL" id="BBVC01000115">
    <property type="protein sequence ID" value="GAO99020.1"/>
    <property type="molecule type" value="Genomic_DNA"/>
</dbReference>
<evidence type="ECO:0000313" key="1">
    <source>
        <dbReference type="EMBL" id="GAO99020.1"/>
    </source>
</evidence>
<sequence length="72" mass="8662">MKSFLKRVRQDYPRREGAVFLSVQDKERYQTRSNVERFFGRIKKNKKLALRFDKIDLSSFASFDLALLKRSM</sequence>
<accession>A0A0K8MES1</accession>
<evidence type="ECO:0008006" key="3">
    <source>
        <dbReference type="Google" id="ProtNLM"/>
    </source>
</evidence>
<name>A0A0K8MES1_9PROT</name>
<evidence type="ECO:0000313" key="2">
    <source>
        <dbReference type="Proteomes" id="UP000036771"/>
    </source>
</evidence>
<keyword evidence="2" id="KW-1185">Reference proteome</keyword>
<dbReference type="OrthoDB" id="9798237at2"/>
<protein>
    <recommendedName>
        <fullName evidence="3">Transposase DDE domain-containing protein</fullName>
    </recommendedName>
</protein>
<dbReference type="AlphaFoldDB" id="A0A0K8MES1"/>
<reference evidence="1 2" key="1">
    <citation type="submission" date="2015-03" db="EMBL/GenBank/DDBJ databases">
        <title>Caedibacter varicaedens, whole genome shotgun sequence.</title>
        <authorList>
            <person name="Suzuki H."/>
            <person name="Dapper A.L."/>
            <person name="Gibson A.K."/>
            <person name="Jackson C."/>
            <person name="Lee H."/>
            <person name="Pejaver V.R."/>
            <person name="Doak T."/>
            <person name="Lynch M."/>
        </authorList>
    </citation>
    <scope>NUCLEOTIDE SEQUENCE [LARGE SCALE GENOMIC DNA]</scope>
</reference>